<organism evidence="6 7">
    <name type="scientific">Muricoccus vinaceus</name>
    <dbReference type="NCBI Taxonomy" id="424704"/>
    <lineage>
        <taxon>Bacteria</taxon>
        <taxon>Pseudomonadati</taxon>
        <taxon>Pseudomonadota</taxon>
        <taxon>Alphaproteobacteria</taxon>
        <taxon>Acetobacterales</taxon>
        <taxon>Roseomonadaceae</taxon>
        <taxon>Muricoccus</taxon>
    </lineage>
</organism>
<keyword evidence="3" id="KW-0862">Zinc</keyword>
<evidence type="ECO:0000256" key="3">
    <source>
        <dbReference type="ARBA" id="ARBA00022833"/>
    </source>
</evidence>
<dbReference type="PANTHER" id="PTHR33337">
    <property type="entry name" value="GFA DOMAIN-CONTAINING PROTEIN"/>
    <property type="match status" value="1"/>
</dbReference>
<evidence type="ECO:0000259" key="5">
    <source>
        <dbReference type="PROSITE" id="PS51891"/>
    </source>
</evidence>
<dbReference type="SUPFAM" id="SSF51316">
    <property type="entry name" value="Mss4-like"/>
    <property type="match status" value="1"/>
</dbReference>
<keyword evidence="7" id="KW-1185">Reference proteome</keyword>
<gene>
    <name evidence="6" type="ORF">ACFFIC_16565</name>
</gene>
<dbReference type="Proteomes" id="UP001589789">
    <property type="component" value="Unassembled WGS sequence"/>
</dbReference>
<dbReference type="PROSITE" id="PS51891">
    <property type="entry name" value="CENP_V_GFA"/>
    <property type="match status" value="1"/>
</dbReference>
<dbReference type="InterPro" id="IPR006913">
    <property type="entry name" value="CENP-V/GFA"/>
</dbReference>
<keyword evidence="4" id="KW-0456">Lyase</keyword>
<keyword evidence="2" id="KW-0479">Metal-binding</keyword>
<feature type="domain" description="CENP-V/GFA" evidence="5">
    <location>
        <begin position="4"/>
        <end position="109"/>
    </location>
</feature>
<evidence type="ECO:0000313" key="7">
    <source>
        <dbReference type="Proteomes" id="UP001589789"/>
    </source>
</evidence>
<dbReference type="Gene3D" id="3.90.1590.10">
    <property type="entry name" value="glutathione-dependent formaldehyde- activating enzyme (gfa)"/>
    <property type="match status" value="1"/>
</dbReference>
<dbReference type="PANTHER" id="PTHR33337:SF40">
    <property type="entry name" value="CENP-V_GFA DOMAIN-CONTAINING PROTEIN-RELATED"/>
    <property type="match status" value="1"/>
</dbReference>
<comment type="similarity">
    <text evidence="1">Belongs to the Gfa family.</text>
</comment>
<evidence type="ECO:0000256" key="2">
    <source>
        <dbReference type="ARBA" id="ARBA00022723"/>
    </source>
</evidence>
<dbReference type="Pfam" id="PF04828">
    <property type="entry name" value="GFA"/>
    <property type="match status" value="1"/>
</dbReference>
<proteinExistence type="inferred from homology"/>
<evidence type="ECO:0000256" key="1">
    <source>
        <dbReference type="ARBA" id="ARBA00005495"/>
    </source>
</evidence>
<name>A0ABV6IU61_9PROT</name>
<sequence length="165" mass="18137">MGVHEGGCLCGAVRYETLANPLRVTTCHCRFCQRATGSAYMFEPIFRAVDLRVTQGSPSAYDHRSEGSGKLVHIHFCAACGTKLYMTFESFQTSCGVYAGTFDDPNWFEIGDRNSKHIFIEAARHETILPPGIPAFSQHAMTNNGEPEKPVVFEAPKVVGRGMTS</sequence>
<comment type="caution">
    <text evidence="6">The sequence shown here is derived from an EMBL/GenBank/DDBJ whole genome shotgun (WGS) entry which is preliminary data.</text>
</comment>
<dbReference type="EMBL" id="JBHLVZ010000050">
    <property type="protein sequence ID" value="MFC0387150.1"/>
    <property type="molecule type" value="Genomic_DNA"/>
</dbReference>
<reference evidence="6 7" key="1">
    <citation type="submission" date="2024-09" db="EMBL/GenBank/DDBJ databases">
        <authorList>
            <person name="Sun Q."/>
            <person name="Mori K."/>
        </authorList>
    </citation>
    <scope>NUCLEOTIDE SEQUENCE [LARGE SCALE GENOMIC DNA]</scope>
    <source>
        <strain evidence="6 7">CCM 7468</strain>
    </source>
</reference>
<protein>
    <submittedName>
        <fullName evidence="6">GFA family protein</fullName>
    </submittedName>
</protein>
<dbReference type="InterPro" id="IPR011057">
    <property type="entry name" value="Mss4-like_sf"/>
</dbReference>
<accession>A0ABV6IU61</accession>
<evidence type="ECO:0000256" key="4">
    <source>
        <dbReference type="ARBA" id="ARBA00023239"/>
    </source>
</evidence>
<dbReference type="RefSeq" id="WP_377052317.1">
    <property type="nucleotide sequence ID" value="NZ_JBHLVZ010000050.1"/>
</dbReference>
<evidence type="ECO:0000313" key="6">
    <source>
        <dbReference type="EMBL" id="MFC0387150.1"/>
    </source>
</evidence>